<dbReference type="PANTHER" id="PTHR22911:SF76">
    <property type="entry name" value="EAMA DOMAIN-CONTAINING PROTEIN"/>
    <property type="match status" value="1"/>
</dbReference>
<feature type="transmembrane region" description="Helical" evidence="1">
    <location>
        <begin position="51"/>
        <end position="69"/>
    </location>
</feature>
<comment type="caution">
    <text evidence="3">The sequence shown here is derived from an EMBL/GenBank/DDBJ whole genome shotgun (WGS) entry which is preliminary data.</text>
</comment>
<dbReference type="AlphaFoldDB" id="A0A7X0ASY8"/>
<reference evidence="3 4" key="1">
    <citation type="submission" date="2020-08" db="EMBL/GenBank/DDBJ databases">
        <title>Genomic Encyclopedia of Type Strains, Phase IV (KMG-IV): sequencing the most valuable type-strain genomes for metagenomic binning, comparative biology and taxonomic classification.</title>
        <authorList>
            <person name="Goeker M."/>
        </authorList>
    </citation>
    <scope>NUCLEOTIDE SEQUENCE [LARGE SCALE GENOMIC DNA]</scope>
    <source>
        <strain evidence="3 4">DSM 22198</strain>
    </source>
</reference>
<dbReference type="GO" id="GO:0016020">
    <property type="term" value="C:membrane"/>
    <property type="evidence" value="ECO:0007669"/>
    <property type="project" value="InterPro"/>
</dbReference>
<gene>
    <name evidence="3" type="ORF">FHS74_000048</name>
</gene>
<dbReference type="InterPro" id="IPR000620">
    <property type="entry name" value="EamA_dom"/>
</dbReference>
<keyword evidence="4" id="KW-1185">Reference proteome</keyword>
<feature type="transmembrane region" description="Helical" evidence="1">
    <location>
        <begin position="162"/>
        <end position="183"/>
    </location>
</feature>
<keyword evidence="1" id="KW-1133">Transmembrane helix</keyword>
<feature type="transmembrane region" description="Helical" evidence="1">
    <location>
        <begin position="81"/>
        <end position="99"/>
    </location>
</feature>
<evidence type="ECO:0000259" key="2">
    <source>
        <dbReference type="Pfam" id="PF00892"/>
    </source>
</evidence>
<keyword evidence="1" id="KW-0472">Membrane</keyword>
<feature type="domain" description="EamA" evidence="2">
    <location>
        <begin position="25"/>
        <end position="151"/>
    </location>
</feature>
<evidence type="ECO:0000256" key="1">
    <source>
        <dbReference type="SAM" id="Phobius"/>
    </source>
</evidence>
<organism evidence="3 4">
    <name type="scientific">Nitrospirillum iridis</name>
    <dbReference type="NCBI Taxonomy" id="765888"/>
    <lineage>
        <taxon>Bacteria</taxon>
        <taxon>Pseudomonadati</taxon>
        <taxon>Pseudomonadota</taxon>
        <taxon>Alphaproteobacteria</taxon>
        <taxon>Rhodospirillales</taxon>
        <taxon>Azospirillaceae</taxon>
        <taxon>Nitrospirillum</taxon>
    </lineage>
</organism>
<dbReference type="Proteomes" id="UP000539175">
    <property type="component" value="Unassembled WGS sequence"/>
</dbReference>
<feature type="transmembrane region" description="Helical" evidence="1">
    <location>
        <begin position="254"/>
        <end position="273"/>
    </location>
</feature>
<accession>A0A7X0ASY8</accession>
<feature type="transmembrane region" description="Helical" evidence="1">
    <location>
        <begin position="225"/>
        <end position="242"/>
    </location>
</feature>
<dbReference type="SUPFAM" id="SSF103481">
    <property type="entry name" value="Multidrug resistance efflux transporter EmrE"/>
    <property type="match status" value="2"/>
</dbReference>
<dbReference type="EMBL" id="JACIIZ010000001">
    <property type="protein sequence ID" value="MBB6249515.1"/>
    <property type="molecule type" value="Genomic_DNA"/>
</dbReference>
<dbReference type="InterPro" id="IPR037185">
    <property type="entry name" value="EmrE-like"/>
</dbReference>
<feature type="transmembrane region" description="Helical" evidence="1">
    <location>
        <begin position="195"/>
        <end position="213"/>
    </location>
</feature>
<dbReference type="RefSeq" id="WP_246462833.1">
    <property type="nucleotide sequence ID" value="NZ_JACIIZ010000001.1"/>
</dbReference>
<feature type="domain" description="EamA" evidence="2">
    <location>
        <begin position="165"/>
        <end position="296"/>
    </location>
</feature>
<protein>
    <submittedName>
        <fullName evidence="3">Drug/metabolite transporter (DMT)-like permease</fullName>
    </submittedName>
</protein>
<evidence type="ECO:0000313" key="4">
    <source>
        <dbReference type="Proteomes" id="UP000539175"/>
    </source>
</evidence>
<evidence type="ECO:0000313" key="3">
    <source>
        <dbReference type="EMBL" id="MBB6249515.1"/>
    </source>
</evidence>
<keyword evidence="1" id="KW-0812">Transmembrane</keyword>
<proteinExistence type="predicted"/>
<feature type="transmembrane region" description="Helical" evidence="1">
    <location>
        <begin position="111"/>
        <end position="129"/>
    </location>
</feature>
<dbReference type="Pfam" id="PF00892">
    <property type="entry name" value="EamA"/>
    <property type="match status" value="2"/>
</dbReference>
<sequence>MVDMVEGKAGMMAGVSARRATAIGAGALLLWSTLALLTTLTGPIPPFETEAVAFAVGGLTGIVWMTARGRSPLAALRQPPAAWILGVGGLFGYHFLFFLALKSAPAAEANLINYLWPLLIVLFAGLLPGERLGRRQVLGALVGLAGTVLLVTRGQGVHVDPAYLPGFLAAAGAAITWGAYSALSRLLGAVPTDAVAFFCLATAALSALCHAALEVTVVPDAGQAALLGLMGLGPVGAAFFVWDIGMKKGDIHTLGALSYATPLMSTLLLILAGRAQPSWVVAAACALIIAGAVIASWNARRGAAEGL</sequence>
<name>A0A7X0ASY8_9PROT</name>
<feature type="transmembrane region" description="Helical" evidence="1">
    <location>
        <begin position="136"/>
        <end position="156"/>
    </location>
</feature>
<feature type="transmembrane region" description="Helical" evidence="1">
    <location>
        <begin position="279"/>
        <end position="299"/>
    </location>
</feature>
<dbReference type="PANTHER" id="PTHR22911">
    <property type="entry name" value="ACYL-MALONYL CONDENSING ENZYME-RELATED"/>
    <property type="match status" value="1"/>
</dbReference>